<proteinExistence type="predicted"/>
<dbReference type="CDD" id="cd14667">
    <property type="entry name" value="3D_containing_proteins"/>
    <property type="match status" value="1"/>
</dbReference>
<dbReference type="Proteomes" id="UP000693672">
    <property type="component" value="Unassembled WGS sequence"/>
</dbReference>
<dbReference type="InterPro" id="IPR059180">
    <property type="entry name" value="3D_YorM"/>
</dbReference>
<evidence type="ECO:0000259" key="3">
    <source>
        <dbReference type="Pfam" id="PF06725"/>
    </source>
</evidence>
<dbReference type="AlphaFoldDB" id="A0A916K525"/>
<feature type="signal peptide" evidence="2">
    <location>
        <begin position="1"/>
        <end position="28"/>
    </location>
</feature>
<comment type="caution">
    <text evidence="5">The sequence shown here is derived from an EMBL/GenBank/DDBJ whole genome shotgun (WGS) entry which is preliminary data.</text>
</comment>
<dbReference type="GO" id="GO:0019867">
    <property type="term" value="C:outer membrane"/>
    <property type="evidence" value="ECO:0007669"/>
    <property type="project" value="InterPro"/>
</dbReference>
<dbReference type="InterPro" id="IPR010611">
    <property type="entry name" value="3D_dom"/>
</dbReference>
<sequence length="294" mass="31580">MQLNMKGMLLACLFALPAVLPVCHPVEAAESQRVAEDVKVQVNDSLVQFPDAQPFLDENHKLRVPARAVADKLGVQVDWEPAGAQVKVTLNNGKKSVSLTTGDNHMVIDGKSTDIATPAELIDGKVYVPFRMLSDTFGYISQWDNSNRIAILGTDGKYYAPAWYKPKEEPKMAVMAFSSASGSSIPAYSQIIEAKATAYTASPSENGSHGAVDYMGNPLQLGTIAVDPNVIPLGTKVYIEGYNYDGLPDGGMYATASDIGGAVKGNKIDIFLPESRSKAKMFGVQQVKIYVLGS</sequence>
<dbReference type="GO" id="GO:0009254">
    <property type="term" value="P:peptidoglycan turnover"/>
    <property type="evidence" value="ECO:0007669"/>
    <property type="project" value="InterPro"/>
</dbReference>
<evidence type="ECO:0008006" key="7">
    <source>
        <dbReference type="Google" id="ProtNLM"/>
    </source>
</evidence>
<evidence type="ECO:0000256" key="2">
    <source>
        <dbReference type="SAM" id="SignalP"/>
    </source>
</evidence>
<organism evidence="5 6">
    <name type="scientific">Paenibacillus solanacearum</name>
    <dbReference type="NCBI Taxonomy" id="2048548"/>
    <lineage>
        <taxon>Bacteria</taxon>
        <taxon>Bacillati</taxon>
        <taxon>Bacillota</taxon>
        <taxon>Bacilli</taxon>
        <taxon>Bacillales</taxon>
        <taxon>Paenibacillaceae</taxon>
        <taxon>Paenibacillus</taxon>
    </lineage>
</organism>
<protein>
    <recommendedName>
        <fullName evidence="7">3D (Asp-Asp-Asp) domain-containing protein</fullName>
    </recommendedName>
</protein>
<dbReference type="InterPro" id="IPR012854">
    <property type="entry name" value="Cu_amine_oxidase-like_N"/>
</dbReference>
<evidence type="ECO:0000259" key="4">
    <source>
        <dbReference type="Pfam" id="PF07833"/>
    </source>
</evidence>
<accession>A0A916K525</accession>
<evidence type="ECO:0000256" key="1">
    <source>
        <dbReference type="ARBA" id="ARBA00022729"/>
    </source>
</evidence>
<feature type="domain" description="Copper amine oxidase-like N-terminal" evidence="4">
    <location>
        <begin position="41"/>
        <end position="150"/>
    </location>
</feature>
<gene>
    <name evidence="5" type="ORF">PAESOLCIP111_04649</name>
</gene>
<evidence type="ECO:0000313" key="6">
    <source>
        <dbReference type="Proteomes" id="UP000693672"/>
    </source>
</evidence>
<evidence type="ECO:0000313" key="5">
    <source>
        <dbReference type="EMBL" id="CAG7644205.1"/>
    </source>
</evidence>
<name>A0A916K525_9BACL</name>
<dbReference type="GO" id="GO:0004553">
    <property type="term" value="F:hydrolase activity, hydrolyzing O-glycosyl compounds"/>
    <property type="evidence" value="ECO:0007669"/>
    <property type="project" value="InterPro"/>
</dbReference>
<dbReference type="Pfam" id="PF06725">
    <property type="entry name" value="3D"/>
    <property type="match status" value="1"/>
</dbReference>
<dbReference type="PANTHER" id="PTHR39160">
    <property type="entry name" value="CELL WALL-BINDING PROTEIN YOCH"/>
    <property type="match status" value="1"/>
</dbReference>
<reference evidence="5" key="1">
    <citation type="submission" date="2021-06" db="EMBL/GenBank/DDBJ databases">
        <authorList>
            <person name="Criscuolo A."/>
        </authorList>
    </citation>
    <scope>NUCLEOTIDE SEQUENCE</scope>
    <source>
        <strain evidence="5">CIP111600</strain>
    </source>
</reference>
<keyword evidence="6" id="KW-1185">Reference proteome</keyword>
<dbReference type="PANTHER" id="PTHR39160:SF4">
    <property type="entry name" value="RESUSCITATION-PROMOTING FACTOR RPFB"/>
    <property type="match status" value="1"/>
</dbReference>
<dbReference type="EMBL" id="CAJVAS010000026">
    <property type="protein sequence ID" value="CAG7644205.1"/>
    <property type="molecule type" value="Genomic_DNA"/>
</dbReference>
<keyword evidence="1 2" id="KW-0732">Signal</keyword>
<feature type="chain" id="PRO_5036689172" description="3D (Asp-Asp-Asp) domain-containing protein" evidence="2">
    <location>
        <begin position="29"/>
        <end position="294"/>
    </location>
</feature>
<feature type="domain" description="3D" evidence="3">
    <location>
        <begin position="223"/>
        <end position="292"/>
    </location>
</feature>
<dbReference type="InterPro" id="IPR051933">
    <property type="entry name" value="Resuscitation_pf_RpfB"/>
</dbReference>
<dbReference type="Pfam" id="PF07833">
    <property type="entry name" value="Cu_amine_oxidN1"/>
    <property type="match status" value="1"/>
</dbReference>
<dbReference type="RefSeq" id="WP_218094360.1">
    <property type="nucleotide sequence ID" value="NZ_CAJVAS010000026.1"/>
</dbReference>